<feature type="region of interest" description="Disordered" evidence="1">
    <location>
        <begin position="353"/>
        <end position="380"/>
    </location>
</feature>
<feature type="compositionally biased region" description="Polar residues" evidence="1">
    <location>
        <begin position="241"/>
        <end position="251"/>
    </location>
</feature>
<evidence type="ECO:0000313" key="2">
    <source>
        <dbReference type="EMBL" id="KAK7727924.1"/>
    </source>
</evidence>
<dbReference type="EMBL" id="JAJSPL020000114">
    <property type="protein sequence ID" value="KAK7727924.1"/>
    <property type="molecule type" value="Genomic_DNA"/>
</dbReference>
<evidence type="ECO:0000313" key="3">
    <source>
        <dbReference type="Proteomes" id="UP001320245"/>
    </source>
</evidence>
<feature type="compositionally biased region" description="Basic and acidic residues" evidence="1">
    <location>
        <begin position="371"/>
        <end position="380"/>
    </location>
</feature>
<proteinExistence type="predicted"/>
<accession>A0AAN9U574</accession>
<evidence type="ECO:0000256" key="1">
    <source>
        <dbReference type="SAM" id="MobiDB-lite"/>
    </source>
</evidence>
<reference evidence="2 3" key="1">
    <citation type="journal article" date="2023" name="PLoS ONE">
        <title>Cytospora paraplurivora sp. nov. isolated from orchards with fruit tree decline syndrome in Ontario, Canada.</title>
        <authorList>
            <person name="Ilyukhin E."/>
            <person name="Nguyen H.D.T."/>
            <person name="Castle A.J."/>
            <person name="Ellouze W."/>
        </authorList>
    </citation>
    <scope>NUCLEOTIDE SEQUENCE [LARGE SCALE GENOMIC DNA]</scope>
    <source>
        <strain evidence="2 3">FDS-564</strain>
    </source>
</reference>
<comment type="caution">
    <text evidence="2">The sequence shown here is derived from an EMBL/GenBank/DDBJ whole genome shotgun (WGS) entry which is preliminary data.</text>
</comment>
<name>A0AAN9U574_9PEZI</name>
<feature type="region of interest" description="Disordered" evidence="1">
    <location>
        <begin position="236"/>
        <end position="255"/>
    </location>
</feature>
<dbReference type="AlphaFoldDB" id="A0AAN9U574"/>
<dbReference type="Proteomes" id="UP001320245">
    <property type="component" value="Unassembled WGS sequence"/>
</dbReference>
<sequence>MVTPHLTPTTRLTPSSTAKSARLAQLVQSYARGRCDELHNRGSWVLQKITPSQYQALLCTIEAGAPGYLGDKLRHDYDPSTGDLVLRIMPSAIHECFTASLAGRITDWIRRIEVAGASNEGDEALADQGIIRRLLAEAATKIRPGRTSNIVLKVQPDTEDELPSHNSTTSATKSPDDQYCYGDFRYPPFVIEVAYSQKGKNLPRLAKQYYECSDAAIKTVLTVDIKYMNLAMRKDKARPQRQVTRSQSASQTRREQQLTAAISLYRGDTRVFHNRPFRGPDGNHQPGSLSISLLDFMPDSEVTRLEETLRRKIGERARGNNLIRDMLTDHATLEIPFQDLCSDLVAAQKLQDIRDKTPSPPPLLPPAAQTEDLRMLDRHS</sequence>
<feature type="compositionally biased region" description="Polar residues" evidence="1">
    <location>
        <begin position="164"/>
        <end position="173"/>
    </location>
</feature>
<feature type="region of interest" description="Disordered" evidence="1">
    <location>
        <begin position="155"/>
        <end position="174"/>
    </location>
</feature>
<gene>
    <name evidence="2" type="ORF">SLS53_009437</name>
</gene>
<keyword evidence="3" id="KW-1185">Reference proteome</keyword>
<protein>
    <submittedName>
        <fullName evidence="2">Uncharacterized protein</fullName>
    </submittedName>
</protein>
<organism evidence="2 3">
    <name type="scientific">Cytospora paraplurivora</name>
    <dbReference type="NCBI Taxonomy" id="2898453"/>
    <lineage>
        <taxon>Eukaryota</taxon>
        <taxon>Fungi</taxon>
        <taxon>Dikarya</taxon>
        <taxon>Ascomycota</taxon>
        <taxon>Pezizomycotina</taxon>
        <taxon>Sordariomycetes</taxon>
        <taxon>Sordariomycetidae</taxon>
        <taxon>Diaporthales</taxon>
        <taxon>Cytosporaceae</taxon>
        <taxon>Cytospora</taxon>
    </lineage>
</organism>